<name>A0A7J7MX90_9MAGN</name>
<dbReference type="PANTHER" id="PTHR11918">
    <property type="entry name" value="RADICAL SAM PROTEINS"/>
    <property type="match status" value="1"/>
</dbReference>
<dbReference type="Gene3D" id="3.30.750.210">
    <property type="match status" value="1"/>
</dbReference>
<organism evidence="2 3">
    <name type="scientific">Kingdonia uniflora</name>
    <dbReference type="NCBI Taxonomy" id="39325"/>
    <lineage>
        <taxon>Eukaryota</taxon>
        <taxon>Viridiplantae</taxon>
        <taxon>Streptophyta</taxon>
        <taxon>Embryophyta</taxon>
        <taxon>Tracheophyta</taxon>
        <taxon>Spermatophyta</taxon>
        <taxon>Magnoliopsida</taxon>
        <taxon>Ranunculales</taxon>
        <taxon>Circaeasteraceae</taxon>
        <taxon>Kingdonia</taxon>
    </lineage>
</organism>
<proteinExistence type="predicted"/>
<dbReference type="PANTHER" id="PTHR11918:SF45">
    <property type="entry name" value="THREONYLCARBAMOYLADENOSINE TRNA METHYLTHIOTRANSFERASE"/>
    <property type="match status" value="1"/>
</dbReference>
<evidence type="ECO:0000313" key="3">
    <source>
        <dbReference type="Proteomes" id="UP000541444"/>
    </source>
</evidence>
<dbReference type="EMBL" id="JACGCM010001193">
    <property type="protein sequence ID" value="KAF6159493.1"/>
    <property type="molecule type" value="Genomic_DNA"/>
</dbReference>
<dbReference type="GO" id="GO:0005783">
    <property type="term" value="C:endoplasmic reticulum"/>
    <property type="evidence" value="ECO:0007669"/>
    <property type="project" value="TreeGrafter"/>
</dbReference>
<gene>
    <name evidence="2" type="ORF">GIB67_032264</name>
</gene>
<dbReference type="AlphaFoldDB" id="A0A7J7MX90"/>
<sequence>MMKLCSSAYSFLTIQYCGTAAMILAEMYWQSGGEVCHGGCICTYCKTKHTSGHLGNYTIESLLEQVINLVVDRVKDILISSKDTGGYGRDIGVNLPILLKAIVTKLPSDRSTMF</sequence>
<reference evidence="2 3" key="1">
    <citation type="journal article" date="2020" name="IScience">
        <title>Genome Sequencing of the Endangered Kingdonia uniflora (Circaeasteraceae, Ranunculales) Reveals Potential Mechanisms of Evolutionary Specialization.</title>
        <authorList>
            <person name="Sun Y."/>
            <person name="Deng T."/>
            <person name="Zhang A."/>
            <person name="Moore M.J."/>
            <person name="Landis J.B."/>
            <person name="Lin N."/>
            <person name="Zhang H."/>
            <person name="Zhang X."/>
            <person name="Huang J."/>
            <person name="Zhang X."/>
            <person name="Sun H."/>
            <person name="Wang H."/>
        </authorList>
    </citation>
    <scope>NUCLEOTIDE SEQUENCE [LARGE SCALE GENOMIC DNA]</scope>
    <source>
        <strain evidence="2">TB1705</strain>
        <tissue evidence="2">Leaf</tissue>
    </source>
</reference>
<comment type="caution">
    <text evidence="2">The sequence shown here is derived from an EMBL/GenBank/DDBJ whole genome shotgun (WGS) entry which is preliminary data.</text>
</comment>
<accession>A0A7J7MX90</accession>
<dbReference type="Proteomes" id="UP000541444">
    <property type="component" value="Unassembled WGS sequence"/>
</dbReference>
<dbReference type="GO" id="GO:0035598">
    <property type="term" value="F:tRNA (N(6)-L-threonylcarbamoyladenosine(37)-C(2))-methylthiotransferase activity"/>
    <property type="evidence" value="ECO:0007669"/>
    <property type="project" value="TreeGrafter"/>
</dbReference>
<dbReference type="OrthoDB" id="1730074at2759"/>
<evidence type="ECO:0000313" key="2">
    <source>
        <dbReference type="EMBL" id="KAF6159493.1"/>
    </source>
</evidence>
<protein>
    <submittedName>
        <fullName evidence="2">Uncharacterized protein</fullName>
    </submittedName>
</protein>
<keyword evidence="3" id="KW-1185">Reference proteome</keyword>
<evidence type="ECO:0000256" key="1">
    <source>
        <dbReference type="ARBA" id="ARBA00022679"/>
    </source>
</evidence>
<keyword evidence="1" id="KW-0808">Transferase</keyword>